<name>A0A9D9GSC1_9BACL</name>
<organism evidence="1 2">
    <name type="scientific">Candidatus Scatoplasma merdavium</name>
    <dbReference type="NCBI Taxonomy" id="2840932"/>
    <lineage>
        <taxon>Bacteria</taxon>
        <taxon>Bacillati</taxon>
        <taxon>Bacillota</taxon>
        <taxon>Bacilli</taxon>
        <taxon>Bacillales</taxon>
        <taxon>Candidatus Scatoplasma</taxon>
    </lineage>
</organism>
<proteinExistence type="predicted"/>
<gene>
    <name evidence="1" type="ORF">IAC78_00650</name>
</gene>
<reference evidence="1" key="2">
    <citation type="journal article" date="2021" name="PeerJ">
        <title>Extensive microbial diversity within the chicken gut microbiome revealed by metagenomics and culture.</title>
        <authorList>
            <person name="Gilroy R."/>
            <person name="Ravi A."/>
            <person name="Getino M."/>
            <person name="Pursley I."/>
            <person name="Horton D.L."/>
            <person name="Alikhan N.F."/>
            <person name="Baker D."/>
            <person name="Gharbi K."/>
            <person name="Hall N."/>
            <person name="Watson M."/>
            <person name="Adriaenssens E.M."/>
            <person name="Foster-Nyarko E."/>
            <person name="Jarju S."/>
            <person name="Secka A."/>
            <person name="Antonio M."/>
            <person name="Oren A."/>
            <person name="Chaudhuri R.R."/>
            <person name="La Ragione R."/>
            <person name="Hildebrand F."/>
            <person name="Pallen M.J."/>
        </authorList>
    </citation>
    <scope>NUCLEOTIDE SEQUENCE</scope>
    <source>
        <strain evidence="1">1748</strain>
    </source>
</reference>
<evidence type="ECO:0000313" key="1">
    <source>
        <dbReference type="EMBL" id="MBO8413980.1"/>
    </source>
</evidence>
<comment type="caution">
    <text evidence="1">The sequence shown here is derived from an EMBL/GenBank/DDBJ whole genome shotgun (WGS) entry which is preliminary data.</text>
</comment>
<sequence length="177" mass="19958">MNEKLELIKEISSSSNPYYGGSVAYLQAGINLALLSKLSSIKCKSKKETNKALYSTLKTISDSLLDESMFLVEEDGNDFAKLKELQQGEEKDAFLMKILDRNLAYIINLNNLDHYLIQAISSLKGSIVNDYIMIKNSIIACKENLLSIYNYEANMLSNIEKRQERLTLTLSAIENSN</sequence>
<dbReference type="AlphaFoldDB" id="A0A9D9GSC1"/>
<accession>A0A9D9GSC1</accession>
<evidence type="ECO:0000313" key="2">
    <source>
        <dbReference type="Proteomes" id="UP000823629"/>
    </source>
</evidence>
<dbReference type="Proteomes" id="UP000823629">
    <property type="component" value="Unassembled WGS sequence"/>
</dbReference>
<reference evidence="1" key="1">
    <citation type="submission" date="2020-10" db="EMBL/GenBank/DDBJ databases">
        <authorList>
            <person name="Gilroy R."/>
        </authorList>
    </citation>
    <scope>NUCLEOTIDE SEQUENCE</scope>
    <source>
        <strain evidence="1">1748</strain>
    </source>
</reference>
<dbReference type="EMBL" id="JADING010000015">
    <property type="protein sequence ID" value="MBO8413980.1"/>
    <property type="molecule type" value="Genomic_DNA"/>
</dbReference>
<protein>
    <submittedName>
        <fullName evidence="1">Uncharacterized protein</fullName>
    </submittedName>
</protein>